<evidence type="ECO:0000313" key="6">
    <source>
        <dbReference type="Proteomes" id="UP000184444"/>
    </source>
</evidence>
<dbReference type="GO" id="GO:0031956">
    <property type="term" value="F:medium-chain fatty acid-CoA ligase activity"/>
    <property type="evidence" value="ECO:0007669"/>
    <property type="project" value="TreeGrafter"/>
</dbReference>
<feature type="domain" description="AMP-binding enzyme C-terminal" evidence="4">
    <location>
        <begin position="445"/>
        <end position="521"/>
    </location>
</feature>
<dbReference type="InterPro" id="IPR045851">
    <property type="entry name" value="AMP-bd_C_sf"/>
</dbReference>
<dbReference type="STRING" id="53463.SAMN05444389_10991"/>
<dbReference type="AlphaFoldDB" id="A0A1M7ITG9"/>
<reference evidence="6" key="1">
    <citation type="submission" date="2016-11" db="EMBL/GenBank/DDBJ databases">
        <authorList>
            <person name="Varghese N."/>
            <person name="Submissions S."/>
        </authorList>
    </citation>
    <scope>NUCLEOTIDE SEQUENCE [LARGE SCALE GENOMIC DNA]</scope>
    <source>
        <strain evidence="6">DSM 6637</strain>
    </source>
</reference>
<proteinExistence type="inferred from homology"/>
<dbReference type="Pfam" id="PF00501">
    <property type="entry name" value="AMP-binding"/>
    <property type="match status" value="1"/>
</dbReference>
<dbReference type="PANTHER" id="PTHR43201">
    <property type="entry name" value="ACYL-COA SYNTHETASE"/>
    <property type="match status" value="1"/>
</dbReference>
<dbReference type="RefSeq" id="WP_073067751.1">
    <property type="nucleotide sequence ID" value="NZ_FRCK01000009.1"/>
</dbReference>
<dbReference type="Gene3D" id="3.30.300.30">
    <property type="match status" value="1"/>
</dbReference>
<keyword evidence="2" id="KW-0436">Ligase</keyword>
<dbReference type="InterPro" id="IPR000873">
    <property type="entry name" value="AMP-dep_synth/lig_dom"/>
</dbReference>
<dbReference type="InterPro" id="IPR025110">
    <property type="entry name" value="AMP-bd_C"/>
</dbReference>
<dbReference type="InterPro" id="IPR020845">
    <property type="entry name" value="AMP-binding_CS"/>
</dbReference>
<evidence type="ECO:0000313" key="5">
    <source>
        <dbReference type="EMBL" id="SHM43607.1"/>
    </source>
</evidence>
<organism evidence="5 6">
    <name type="scientific">Paracoccus solventivorans</name>
    <dbReference type="NCBI Taxonomy" id="53463"/>
    <lineage>
        <taxon>Bacteria</taxon>
        <taxon>Pseudomonadati</taxon>
        <taxon>Pseudomonadota</taxon>
        <taxon>Alphaproteobacteria</taxon>
        <taxon>Rhodobacterales</taxon>
        <taxon>Paracoccaceae</taxon>
        <taxon>Paracoccus</taxon>
    </lineage>
</organism>
<dbReference type="GO" id="GO:0006631">
    <property type="term" value="P:fatty acid metabolic process"/>
    <property type="evidence" value="ECO:0007669"/>
    <property type="project" value="TreeGrafter"/>
</dbReference>
<dbReference type="EMBL" id="FRCK01000009">
    <property type="protein sequence ID" value="SHM43607.1"/>
    <property type="molecule type" value="Genomic_DNA"/>
</dbReference>
<dbReference type="InterPro" id="IPR042099">
    <property type="entry name" value="ANL_N_sf"/>
</dbReference>
<protein>
    <submittedName>
        <fullName evidence="5">Fatty-acyl-CoA synthase</fullName>
    </submittedName>
</protein>
<evidence type="ECO:0000259" key="4">
    <source>
        <dbReference type="Pfam" id="PF13193"/>
    </source>
</evidence>
<keyword evidence="6" id="KW-1185">Reference proteome</keyword>
<name>A0A1M7ITG9_9RHOB</name>
<dbReference type="PANTHER" id="PTHR43201:SF5">
    <property type="entry name" value="MEDIUM-CHAIN ACYL-COA LIGASE ACSF2, MITOCHONDRIAL"/>
    <property type="match status" value="1"/>
</dbReference>
<evidence type="ECO:0000259" key="3">
    <source>
        <dbReference type="Pfam" id="PF00501"/>
    </source>
</evidence>
<feature type="domain" description="AMP-dependent synthetase/ligase" evidence="3">
    <location>
        <begin position="30"/>
        <end position="394"/>
    </location>
</feature>
<gene>
    <name evidence="5" type="ORF">SAMN05444389_10991</name>
</gene>
<dbReference type="PROSITE" id="PS00455">
    <property type="entry name" value="AMP_BINDING"/>
    <property type="match status" value="1"/>
</dbReference>
<accession>A0A1M7ITG9</accession>
<evidence type="ECO:0000256" key="1">
    <source>
        <dbReference type="ARBA" id="ARBA00006432"/>
    </source>
</evidence>
<dbReference type="Pfam" id="PF13193">
    <property type="entry name" value="AMP-binding_C"/>
    <property type="match status" value="1"/>
</dbReference>
<dbReference type="OrthoDB" id="9803968at2"/>
<dbReference type="Gene3D" id="3.40.50.12780">
    <property type="entry name" value="N-terminal domain of ligase-like"/>
    <property type="match status" value="1"/>
</dbReference>
<dbReference type="Proteomes" id="UP000184444">
    <property type="component" value="Unassembled WGS sequence"/>
</dbReference>
<sequence length="551" mass="60847">MSQSHKFTMSYFPAEPGEPLWDMTVPELMQWNAKDHPDRIALVEGIADPTRRRRWTYRQLVDEAAAVARGLLERFTPGDKVGIIAPETPEWVIFQHAICMAGLVIVPVNPAYTERELEFILRNAEAKGIVFAETSRGKALRPMIETVQASIPHLVHAICITDLDRLKAEGRPDRELPRLDPGEIMQIQYTSGTTGFPKGACLHHRGVINSARLIVERADFPVGGVWINSMPMFHIGGGIVSAIGTFSRHGTFVLMQQFDPGLFLELIEAEGVNCSLIVPTMILALLNHPDMKTRDVSSFRSILSGAAAVPAALVHRAKKEFGVDFAIMFGQTESNGPFIETLTTDPVELQSETIGRPVPHVEVKIVDLETLETVPVGTVGELWMRGFGTMKGYYGQPEASAAALTPDGWLRTGDLCTMDENGYMRIAGRLKEMIIRGGMNLYPKEIEEVIFDHPQVSQVAVLGLPDDTWGEIVAAVVLPCAGDDCPTAEELYAYCRKNLSPQKTPEKWFFVQSYPMTATGKIQKNLLADMIRAGELAETAWARPVRNSVVA</sequence>
<comment type="similarity">
    <text evidence="1">Belongs to the ATP-dependent AMP-binding enzyme family.</text>
</comment>
<evidence type="ECO:0000256" key="2">
    <source>
        <dbReference type="ARBA" id="ARBA00022598"/>
    </source>
</evidence>
<dbReference type="SUPFAM" id="SSF56801">
    <property type="entry name" value="Acetyl-CoA synthetase-like"/>
    <property type="match status" value="1"/>
</dbReference>